<organism evidence="1 2">
    <name type="scientific">Trifolium medium</name>
    <dbReference type="NCBI Taxonomy" id="97028"/>
    <lineage>
        <taxon>Eukaryota</taxon>
        <taxon>Viridiplantae</taxon>
        <taxon>Streptophyta</taxon>
        <taxon>Embryophyta</taxon>
        <taxon>Tracheophyta</taxon>
        <taxon>Spermatophyta</taxon>
        <taxon>Magnoliopsida</taxon>
        <taxon>eudicotyledons</taxon>
        <taxon>Gunneridae</taxon>
        <taxon>Pentapetalae</taxon>
        <taxon>rosids</taxon>
        <taxon>fabids</taxon>
        <taxon>Fabales</taxon>
        <taxon>Fabaceae</taxon>
        <taxon>Papilionoideae</taxon>
        <taxon>50 kb inversion clade</taxon>
        <taxon>NPAAA clade</taxon>
        <taxon>Hologalegina</taxon>
        <taxon>IRL clade</taxon>
        <taxon>Trifolieae</taxon>
        <taxon>Trifolium</taxon>
    </lineage>
</organism>
<proteinExistence type="predicted"/>
<accession>A0A392VHR0</accession>
<sequence>LNRKYDIPLDCVRLSGVVSGRVGVVYGGDYAAATSISGREEGFSWD</sequence>
<evidence type="ECO:0000313" key="2">
    <source>
        <dbReference type="Proteomes" id="UP000265520"/>
    </source>
</evidence>
<dbReference type="Proteomes" id="UP000265520">
    <property type="component" value="Unassembled WGS sequence"/>
</dbReference>
<dbReference type="AlphaFoldDB" id="A0A392VHR0"/>
<dbReference type="EMBL" id="LXQA011153970">
    <property type="protein sequence ID" value="MCI86952.1"/>
    <property type="molecule type" value="Genomic_DNA"/>
</dbReference>
<protein>
    <submittedName>
        <fullName evidence="1">Uncharacterized protein</fullName>
    </submittedName>
</protein>
<feature type="non-terminal residue" evidence="1">
    <location>
        <position position="1"/>
    </location>
</feature>
<reference evidence="1 2" key="1">
    <citation type="journal article" date="2018" name="Front. Plant Sci.">
        <title>Red Clover (Trifolium pratense) and Zigzag Clover (T. medium) - A Picture of Genomic Similarities and Differences.</title>
        <authorList>
            <person name="Dluhosova J."/>
            <person name="Istvanek J."/>
            <person name="Nedelnik J."/>
            <person name="Repkova J."/>
        </authorList>
    </citation>
    <scope>NUCLEOTIDE SEQUENCE [LARGE SCALE GENOMIC DNA]</scope>
    <source>
        <strain evidence="2">cv. 10/8</strain>
        <tissue evidence="1">Leaf</tissue>
    </source>
</reference>
<keyword evidence="2" id="KW-1185">Reference proteome</keyword>
<name>A0A392VHR0_9FABA</name>
<evidence type="ECO:0000313" key="1">
    <source>
        <dbReference type="EMBL" id="MCI86952.1"/>
    </source>
</evidence>
<comment type="caution">
    <text evidence="1">The sequence shown here is derived from an EMBL/GenBank/DDBJ whole genome shotgun (WGS) entry which is preliminary data.</text>
</comment>